<keyword evidence="5" id="KW-0804">Transcription</keyword>
<dbReference type="PANTHER" id="PTHR36206:SF12">
    <property type="entry name" value="ASPERCRYPTIN BIOSYNTHESIS CLUSTER-SPECIFIC TRANSCRIPTION REGULATOR ATNN-RELATED"/>
    <property type="match status" value="1"/>
</dbReference>
<evidence type="ECO:0000256" key="5">
    <source>
        <dbReference type="ARBA" id="ARBA00023163"/>
    </source>
</evidence>
<dbReference type="InterPro" id="IPR052360">
    <property type="entry name" value="Transcr_Regulatory_Proteins"/>
</dbReference>
<dbReference type="Proteomes" id="UP000554235">
    <property type="component" value="Unassembled WGS sequence"/>
</dbReference>
<evidence type="ECO:0000256" key="1">
    <source>
        <dbReference type="ARBA" id="ARBA00022723"/>
    </source>
</evidence>
<gene>
    <name evidence="8" type="ORF">FALBO_16475</name>
</gene>
<keyword evidence="3" id="KW-0805">Transcription regulation</keyword>
<evidence type="ECO:0000313" key="8">
    <source>
        <dbReference type="EMBL" id="KAF4450496.1"/>
    </source>
</evidence>
<evidence type="ECO:0000256" key="4">
    <source>
        <dbReference type="ARBA" id="ARBA00023125"/>
    </source>
</evidence>
<keyword evidence="2" id="KW-0862">Zinc</keyword>
<dbReference type="InterPro" id="IPR001138">
    <property type="entry name" value="Zn2Cys6_DnaBD"/>
</dbReference>
<protein>
    <recommendedName>
        <fullName evidence="7">Zn(2)-C6 fungal-type domain-containing protein</fullName>
    </recommendedName>
</protein>
<dbReference type="AlphaFoldDB" id="A0A8H4NZL7"/>
<dbReference type="InterPro" id="IPR036864">
    <property type="entry name" value="Zn2-C6_fun-type_DNA-bd_sf"/>
</dbReference>
<evidence type="ECO:0000259" key="7">
    <source>
        <dbReference type="Pfam" id="PF00172"/>
    </source>
</evidence>
<dbReference type="OrthoDB" id="2593732at2759"/>
<evidence type="ECO:0000313" key="9">
    <source>
        <dbReference type="Proteomes" id="UP000554235"/>
    </source>
</evidence>
<evidence type="ECO:0000256" key="2">
    <source>
        <dbReference type="ARBA" id="ARBA00022833"/>
    </source>
</evidence>
<accession>A0A8H4NZL7</accession>
<dbReference type="Pfam" id="PF11951">
    <property type="entry name" value="Fungal_trans_2"/>
    <property type="match status" value="1"/>
</dbReference>
<dbReference type="GO" id="GO:0008270">
    <property type="term" value="F:zinc ion binding"/>
    <property type="evidence" value="ECO:0007669"/>
    <property type="project" value="InterPro"/>
</dbReference>
<dbReference type="Gene3D" id="4.10.240.10">
    <property type="entry name" value="Zn(2)-C6 fungal-type DNA-binding domain"/>
    <property type="match status" value="1"/>
</dbReference>
<reference evidence="8 9" key="1">
    <citation type="submission" date="2020-01" db="EMBL/GenBank/DDBJ databases">
        <title>Identification and distribution of gene clusters putatively required for synthesis of sphingolipid metabolism inhibitors in phylogenetically diverse species of the filamentous fungus Fusarium.</title>
        <authorList>
            <person name="Kim H.-S."/>
            <person name="Busman M."/>
            <person name="Brown D.W."/>
            <person name="Divon H."/>
            <person name="Uhlig S."/>
            <person name="Proctor R.H."/>
        </authorList>
    </citation>
    <scope>NUCLEOTIDE SEQUENCE [LARGE SCALE GENOMIC DNA]</scope>
    <source>
        <strain evidence="8 9">NRRL 20459</strain>
    </source>
</reference>
<feature type="domain" description="Zn(2)-C6 fungal-type" evidence="7">
    <location>
        <begin position="30"/>
        <end position="60"/>
    </location>
</feature>
<organism evidence="8 9">
    <name type="scientific">Fusarium albosuccineum</name>
    <dbReference type="NCBI Taxonomy" id="1237068"/>
    <lineage>
        <taxon>Eukaryota</taxon>
        <taxon>Fungi</taxon>
        <taxon>Dikarya</taxon>
        <taxon>Ascomycota</taxon>
        <taxon>Pezizomycotina</taxon>
        <taxon>Sordariomycetes</taxon>
        <taxon>Hypocreomycetidae</taxon>
        <taxon>Hypocreales</taxon>
        <taxon>Nectriaceae</taxon>
        <taxon>Fusarium</taxon>
        <taxon>Fusarium decemcellulare species complex</taxon>
    </lineage>
</organism>
<keyword evidence="4" id="KW-0238">DNA-binding</keyword>
<dbReference type="CDD" id="cd00067">
    <property type="entry name" value="GAL4"/>
    <property type="match status" value="1"/>
</dbReference>
<evidence type="ECO:0000256" key="3">
    <source>
        <dbReference type="ARBA" id="ARBA00023015"/>
    </source>
</evidence>
<dbReference type="InterPro" id="IPR021858">
    <property type="entry name" value="Fun_TF"/>
</dbReference>
<proteinExistence type="predicted"/>
<sequence length="522" mass="58473">MSKSSTPPKKPKFKRAWAPKRRSGCLTWVRHLKCDEEKPICRRCSDSGVKCDGYVVQDKKKRGKRPVQRVGTLAIAPFAPQPQILETSIERCYFHHFHHWTCGQLTMSPESSNFWITYVLPLAHISEPVRYAVTAVGAAHRFFIAGQDTRSPLQQLKGLAMQQYNKAITHIVPHMSLDTSYNIHCTLVCCLLFVAFEGITGRYTESIRHLQAGNRLLGLPALTSNRNEPDITRKLTELFSTLSVEASIFMEETIVPQGRPGLRTTDDDDDNLFLNLPFRDLEEAAYELKELDVKSVEIMDFCDSDDNDSGCPDEHEGAGCEGAGCWGCDGYFDELDQEYMRWDARFELTKALVTTGELKIPESLLLLRLNLQQQTWRMGFYKEPYTVSGEECTAFLDAAEALAAALTAPGQPTFSLDGDLISGLSFIMFVSDGDMAIRTRTLNILRSLNRREGVWDSREVVEMHEAVLSLKDESWYENELPGGAPGYVAALARASKRINSTNSILQAAGYTENVTSSPGIPF</sequence>
<comment type="caution">
    <text evidence="8">The sequence shown here is derived from an EMBL/GenBank/DDBJ whole genome shotgun (WGS) entry which is preliminary data.</text>
</comment>
<dbReference type="GO" id="GO:0000981">
    <property type="term" value="F:DNA-binding transcription factor activity, RNA polymerase II-specific"/>
    <property type="evidence" value="ECO:0007669"/>
    <property type="project" value="InterPro"/>
</dbReference>
<keyword evidence="6" id="KW-0539">Nucleus</keyword>
<dbReference type="PANTHER" id="PTHR36206">
    <property type="entry name" value="ASPERCRYPTIN BIOSYNTHESIS CLUSTER-SPECIFIC TRANSCRIPTION REGULATOR ATNN-RELATED"/>
    <property type="match status" value="1"/>
</dbReference>
<dbReference type="EMBL" id="JAADYS010003129">
    <property type="protein sequence ID" value="KAF4450496.1"/>
    <property type="molecule type" value="Genomic_DNA"/>
</dbReference>
<evidence type="ECO:0000256" key="6">
    <source>
        <dbReference type="ARBA" id="ARBA00023242"/>
    </source>
</evidence>
<name>A0A8H4NZL7_9HYPO</name>
<dbReference type="SUPFAM" id="SSF57701">
    <property type="entry name" value="Zn2/Cys6 DNA-binding domain"/>
    <property type="match status" value="1"/>
</dbReference>
<keyword evidence="9" id="KW-1185">Reference proteome</keyword>
<dbReference type="Pfam" id="PF00172">
    <property type="entry name" value="Zn_clus"/>
    <property type="match status" value="1"/>
</dbReference>
<keyword evidence="1" id="KW-0479">Metal-binding</keyword>
<dbReference type="GO" id="GO:0003677">
    <property type="term" value="F:DNA binding"/>
    <property type="evidence" value="ECO:0007669"/>
    <property type="project" value="UniProtKB-KW"/>
</dbReference>